<organism evidence="1 2">
    <name type="scientific">Colletotrichum navitas</name>
    <dbReference type="NCBI Taxonomy" id="681940"/>
    <lineage>
        <taxon>Eukaryota</taxon>
        <taxon>Fungi</taxon>
        <taxon>Dikarya</taxon>
        <taxon>Ascomycota</taxon>
        <taxon>Pezizomycotina</taxon>
        <taxon>Sordariomycetes</taxon>
        <taxon>Hypocreomycetidae</taxon>
        <taxon>Glomerellales</taxon>
        <taxon>Glomerellaceae</taxon>
        <taxon>Colletotrichum</taxon>
        <taxon>Colletotrichum graminicola species complex</taxon>
    </lineage>
</organism>
<comment type="caution">
    <text evidence="1">The sequence shown here is derived from an EMBL/GenBank/DDBJ whole genome shotgun (WGS) entry which is preliminary data.</text>
</comment>
<evidence type="ECO:0000313" key="1">
    <source>
        <dbReference type="EMBL" id="KAK1573302.1"/>
    </source>
</evidence>
<reference evidence="1" key="1">
    <citation type="submission" date="2021-06" db="EMBL/GenBank/DDBJ databases">
        <title>Comparative genomics, transcriptomics and evolutionary studies reveal genomic signatures of adaptation to plant cell wall in hemibiotrophic fungi.</title>
        <authorList>
            <consortium name="DOE Joint Genome Institute"/>
            <person name="Baroncelli R."/>
            <person name="Diaz J.F."/>
            <person name="Benocci T."/>
            <person name="Peng M."/>
            <person name="Battaglia E."/>
            <person name="Haridas S."/>
            <person name="Andreopoulos W."/>
            <person name="Labutti K."/>
            <person name="Pangilinan J."/>
            <person name="Floch G.L."/>
            <person name="Makela M.R."/>
            <person name="Henrissat B."/>
            <person name="Grigoriev I.V."/>
            <person name="Crouch J.A."/>
            <person name="De Vries R.P."/>
            <person name="Sukno S.A."/>
            <person name="Thon M.R."/>
        </authorList>
    </citation>
    <scope>NUCLEOTIDE SEQUENCE</scope>
    <source>
        <strain evidence="1">CBS 125086</strain>
    </source>
</reference>
<dbReference type="AlphaFoldDB" id="A0AAD8PNJ2"/>
<protein>
    <submittedName>
        <fullName evidence="1">Uncharacterized protein</fullName>
    </submittedName>
</protein>
<accession>A0AAD8PNJ2</accession>
<dbReference type="EMBL" id="JAHLJV010000094">
    <property type="protein sequence ID" value="KAK1573302.1"/>
    <property type="molecule type" value="Genomic_DNA"/>
</dbReference>
<sequence>MACVCQERPGTHQEFGPYNRVQAQVNPAYSAYSAHSAHSTYIAVTAAATVAPTRASWASVGDGGFAAKRAFFAWVTDVGSGGRGGGSGGGGSAFQNRLNPLAADQIALAFYLYPYNQWVKQSLVKTAK</sequence>
<name>A0AAD8PNJ2_9PEZI</name>
<dbReference type="Proteomes" id="UP001230504">
    <property type="component" value="Unassembled WGS sequence"/>
</dbReference>
<proteinExistence type="predicted"/>
<evidence type="ECO:0000313" key="2">
    <source>
        <dbReference type="Proteomes" id="UP001230504"/>
    </source>
</evidence>
<keyword evidence="2" id="KW-1185">Reference proteome</keyword>
<dbReference type="RefSeq" id="XP_060408943.1">
    <property type="nucleotide sequence ID" value="XM_060560353.1"/>
</dbReference>
<dbReference type="GeneID" id="85444593"/>
<gene>
    <name evidence="1" type="ORF">LY79DRAFT_583725</name>
</gene>